<protein>
    <recommendedName>
        <fullName evidence="3">BIG2 domain-containing protein</fullName>
    </recommendedName>
</protein>
<sequence length="2069" mass="223239">MVLSSLFPQRVRCLAAWILSGIAVVAQELSIDFESVSTAELQVRVTGPDGEPVVIEVSDDLIHWAELERGTLAGGAHAATDDGLGVSGARQRFYRARILGEDELFELLQEDQRVLAGDTLILRLQGGAGGNWAWSVDGVEGGNGTVGTIRVSLTDSAVAYYTAPTGTTGLNVTLRATDLDDASRVADTGVTVEALPGELVIVPGDSIIGVGETVQFQAGIHIVDFGFLPLRNAVWKLNNYVGGLPGLGALSLDGTYTAPPVLPDALPVDIVVGYSLGAEQAPLQTAAITLVDVEISPGEVVRFDETEWDTEPQTQFVATRHFSDGTTGTPGAAAFSWTSNPEERVTVDDTGLMTVWEEPGLAVVTAQDLTYQVVGRATVKAREPVYFWAVEAQVLGDVSYAGGYNQIEVTQPDVTFALDPRLRITRVPFYSIYGPEPEHISGRDIAAITYSATGDVVDYNQFDRIVQNTGIAARIEEKSGVLEIGDTAGQGVVTVSYDDGEYQNSTTVNVRYTQLDMNVSVMGSQTEATDEVYITEWIDFDVQLSNPFEGDYENGASVFVGKMEVKVEVVEGDEFWVVYDRYLRDGELPPTNGTAVTDVMVEKTAEFRGFVAESNLPDTGGFGVTVHPNHGRARFSVSPTRAGEMTFRVSVVNDPNIPAQTFTLNVIQPELQMVELVGRPVPPDNQLPVRHFLPLQLVEGQPNLRSMQFNGTSWADLYPEEWVIERPAVQPEEGVTDAGSSAAGGGTLHVPVSEVPNFYDFKEFFDAPGTYTVRRALAGRPEISTAPFTFSVPSLDELTWPTKGDNPWHDSGEQVPDNMMLGGIEVLWPKRGVWIPGKSIRVVMQHYNAAGEAMAVGQTFQESYVGGYAERVEAPSTTLLYARPRRLIGPGVTFDYDQFDTGQGYEDNLYVDATGQQAFTINVLENSNYTAEQQRYDLLIGFDLTPVQRDYYTPFEGDRFFSYTYTFNGSGYPLTEQPAIAPPTIAAANYADPAWSALHNFVIRIGGHGVVFTPDRLPIPSERVRQAVADGDLPAEAAQVRVTLEGTEGFAEALAAGFDGTLDLGDGLSLASHEIDGDALRLVIDVDATYWGSATTNDYDVREVELVLGDGSTWPGEFQLFGAALTPKNPNGEVDVALNASYGLAAPRGSVEFGFERRGLTLPPLTATLRPSIHAVWDANQDGVADPEEDTNNDGRFDEADVAAGAAGFRGQFATSPLLGFSRQTDPLTGEAVVRDLAREFTIGTWTGLRIYGNTTDRRTVSRSRQLGELGLPDGLPDFLSSGQGAEAVEITASGNYVDYQRFTAYNFTTEFVPAEEEPVIGFDDVKADLHETYRRYSQFDLPLNLADVAGNPKVTRSVSVWVDHEATDFDHFRAETPEGEEPTTSFENILYGQWPSQYYGGVLDQYFQMEVYQGTVFDLGKDGRVREYTPLDPPGTPTGTTRHHFGVALDGVLYDAHHGSVPKPRLRDAFYAAIPVVGAEASAIYGAAALASNRFDYVPNSSDLLGLDIVTDLTAETGSLNDLELLPRLGAVSGGFVDVRTDDAPTFAIEATLPGAQLPGLHAGYLIKGQADQIRDPFSEAIEDDLEQVSLTRLGAVGAAAGTKPQFEEVFLGSTQPRPVMIYGSDVDKKAPVETGVRISASFAIGVDPLDYAPANPDTWKIKAGLNLTERQALGDPAVDLLVTTQSEGDEEATKIVADAVVDLTVDIIANAVLSTVTSGGYLAACQPGVDVTTAAINLGVGLGENAVLDVAPGKKGPIAMVLNGTLNGTETSVPGFSLTSAKGALEGLRATPDTETGLKRFTSQSYRVSQPLSFNHCDLLQQPFNLLKDRIKSTYTARTFGGLGASEAVGVKVLAICIPVDAQLDNGVFSAYTSFSRRAFIQPKEQATKPLSELPWQSIWESYPYPDEVSDEELLTTLMALADDPAVGEDALAILRAAGAYSLQRETDRTLIEDIGTTNPAYVTAKLQETRYQSYKLRTFPMHEISLYVGPGYTVDANGESAFGDFVLTPGETQIPVSYGAVATATRTNENANARALFRHHGIDLQMLGIVIQDPADLPTPAPEPEE</sequence>
<evidence type="ECO:0000313" key="1">
    <source>
        <dbReference type="EMBL" id="WRQ88717.1"/>
    </source>
</evidence>
<name>A0ABZ1CBM1_9BACT</name>
<evidence type="ECO:0000313" key="2">
    <source>
        <dbReference type="Proteomes" id="UP000738431"/>
    </source>
</evidence>
<dbReference type="RefSeq" id="WP_221031817.1">
    <property type="nucleotide sequence ID" value="NZ_CP139781.1"/>
</dbReference>
<reference evidence="1 2" key="1">
    <citation type="submission" date="2021-08" db="EMBL/GenBank/DDBJ databases">
        <authorList>
            <person name="Zhang D."/>
            <person name="Zhang A."/>
            <person name="Wang L."/>
        </authorList>
    </citation>
    <scope>NUCLEOTIDE SEQUENCE [LARGE SCALE GENOMIC DNA]</scope>
    <source>
        <strain evidence="1 2">WL0086</strain>
    </source>
</reference>
<accession>A0ABZ1CBM1</accession>
<keyword evidence="2" id="KW-1185">Reference proteome</keyword>
<proteinExistence type="predicted"/>
<evidence type="ECO:0008006" key="3">
    <source>
        <dbReference type="Google" id="ProtNLM"/>
    </source>
</evidence>
<dbReference type="EMBL" id="CP139781">
    <property type="protein sequence ID" value="WRQ88717.1"/>
    <property type="molecule type" value="Genomic_DNA"/>
</dbReference>
<dbReference type="Proteomes" id="UP000738431">
    <property type="component" value="Chromosome"/>
</dbReference>
<reference evidence="1 2" key="2">
    <citation type="submission" date="2023-12" db="EMBL/GenBank/DDBJ databases">
        <title>Description of an unclassified Opitutus bacterium of Verrucomicrobiota.</title>
        <authorList>
            <person name="Zhang D.-F."/>
        </authorList>
    </citation>
    <scope>NUCLEOTIDE SEQUENCE [LARGE SCALE GENOMIC DNA]</scope>
    <source>
        <strain evidence="1 2">WL0086</strain>
    </source>
</reference>
<gene>
    <name evidence="1" type="ORF">K1X11_004825</name>
</gene>
<organism evidence="1 2">
    <name type="scientific">Actomonas aquatica</name>
    <dbReference type="NCBI Taxonomy" id="2866162"/>
    <lineage>
        <taxon>Bacteria</taxon>
        <taxon>Pseudomonadati</taxon>
        <taxon>Verrucomicrobiota</taxon>
        <taxon>Opitutia</taxon>
        <taxon>Opitutales</taxon>
        <taxon>Opitutaceae</taxon>
        <taxon>Actomonas</taxon>
    </lineage>
</organism>
<dbReference type="Gene3D" id="2.60.40.1080">
    <property type="match status" value="1"/>
</dbReference>